<keyword evidence="4 5" id="KW-0472">Membrane</keyword>
<organism evidence="7 8">
    <name type="scientific">Colletotrichum kahawae</name>
    <name type="common">Coffee berry disease fungus</name>
    <dbReference type="NCBI Taxonomy" id="34407"/>
    <lineage>
        <taxon>Eukaryota</taxon>
        <taxon>Fungi</taxon>
        <taxon>Dikarya</taxon>
        <taxon>Ascomycota</taxon>
        <taxon>Pezizomycotina</taxon>
        <taxon>Sordariomycetes</taxon>
        <taxon>Hypocreomycetidae</taxon>
        <taxon>Glomerellales</taxon>
        <taxon>Glomerellaceae</taxon>
        <taxon>Colletotrichum</taxon>
        <taxon>Colletotrichum gloeosporioides species complex</taxon>
    </lineage>
</organism>
<feature type="transmembrane region" description="Helical" evidence="5">
    <location>
        <begin position="41"/>
        <end position="58"/>
    </location>
</feature>
<keyword evidence="3 5" id="KW-1133">Transmembrane helix</keyword>
<dbReference type="GO" id="GO:0005524">
    <property type="term" value="F:ATP binding"/>
    <property type="evidence" value="ECO:0007669"/>
    <property type="project" value="InterPro"/>
</dbReference>
<evidence type="ECO:0000256" key="3">
    <source>
        <dbReference type="ARBA" id="ARBA00022989"/>
    </source>
</evidence>
<dbReference type="GO" id="GO:0016020">
    <property type="term" value="C:membrane"/>
    <property type="evidence" value="ECO:0007669"/>
    <property type="project" value="UniProtKB-SubCell"/>
</dbReference>
<dbReference type="PANTHER" id="PTHR24221:SF503">
    <property type="entry name" value="MITOCHONDRIAL POTASSIUM CHANNEL ATP-BINDING SUBUNIT"/>
    <property type="match status" value="1"/>
</dbReference>
<feature type="domain" description="ABC transmembrane type-1" evidence="6">
    <location>
        <begin position="211"/>
        <end position="493"/>
    </location>
</feature>
<evidence type="ECO:0000313" key="7">
    <source>
        <dbReference type="EMBL" id="KAK2758433.1"/>
    </source>
</evidence>
<dbReference type="PANTHER" id="PTHR24221">
    <property type="entry name" value="ATP-BINDING CASSETTE SUB-FAMILY B"/>
    <property type="match status" value="1"/>
</dbReference>
<feature type="transmembrane region" description="Helical" evidence="5">
    <location>
        <begin position="432"/>
        <end position="453"/>
    </location>
</feature>
<dbReference type="EMBL" id="VYYT01000190">
    <property type="protein sequence ID" value="KAK2758433.1"/>
    <property type="molecule type" value="Genomic_DNA"/>
</dbReference>
<keyword evidence="8" id="KW-1185">Reference proteome</keyword>
<evidence type="ECO:0000256" key="2">
    <source>
        <dbReference type="ARBA" id="ARBA00022692"/>
    </source>
</evidence>
<evidence type="ECO:0000256" key="5">
    <source>
        <dbReference type="SAM" id="Phobius"/>
    </source>
</evidence>
<feature type="transmembrane region" description="Helical" evidence="5">
    <location>
        <begin position="132"/>
        <end position="152"/>
    </location>
</feature>
<dbReference type="SUPFAM" id="SSF90123">
    <property type="entry name" value="ABC transporter transmembrane region"/>
    <property type="match status" value="1"/>
</dbReference>
<feature type="transmembrane region" description="Helical" evidence="5">
    <location>
        <begin position="331"/>
        <end position="364"/>
    </location>
</feature>
<dbReference type="InterPro" id="IPR003439">
    <property type="entry name" value="ABC_transporter-like_ATP-bd"/>
</dbReference>
<dbReference type="AlphaFoldDB" id="A0AAD9YEN4"/>
<feature type="transmembrane region" description="Helical" evidence="5">
    <location>
        <begin position="12"/>
        <end position="29"/>
    </location>
</feature>
<evidence type="ECO:0000313" key="8">
    <source>
        <dbReference type="Proteomes" id="UP001281614"/>
    </source>
</evidence>
<dbReference type="InterPro" id="IPR011527">
    <property type="entry name" value="ABC1_TM_dom"/>
</dbReference>
<feature type="transmembrane region" description="Helical" evidence="5">
    <location>
        <begin position="70"/>
        <end position="90"/>
    </location>
</feature>
<feature type="transmembrane region" description="Helical" evidence="5">
    <location>
        <begin position="259"/>
        <end position="278"/>
    </location>
</feature>
<dbReference type="Proteomes" id="UP001281614">
    <property type="component" value="Unassembled WGS sequence"/>
</dbReference>
<dbReference type="Gene3D" id="3.40.50.300">
    <property type="entry name" value="P-loop containing nucleotide triphosphate hydrolases"/>
    <property type="match status" value="1"/>
</dbReference>
<reference evidence="7" key="1">
    <citation type="submission" date="2023-02" db="EMBL/GenBank/DDBJ databases">
        <title>Colletotrichum kahawae CIFC_Que2 genome sequencing and assembly.</title>
        <authorList>
            <person name="Baroncelli R."/>
        </authorList>
    </citation>
    <scope>NUCLEOTIDE SEQUENCE</scope>
    <source>
        <strain evidence="7">CIFC_Que2</strain>
    </source>
</reference>
<protein>
    <submittedName>
        <fullName evidence="7">ABC transporter</fullName>
    </submittedName>
</protein>
<sequence length="657" mass="73497">MSPDEILDYTRLSGSILAALTSLTAPWISERRVSPLRGFIWVYRLQMISVWSNALYAWTLSTIRRDPNLIPTWCAVCFATATTFQISSLYDDSDRLCTLYKWAWCLGSLNEAIVIVQAMTTQDSNGWQVLRLSIAISTLLLYVFLLSCVFVGQMSGYRRLPQDEDAASETDETHLVVVHKPETDMNWTDRLRIFWRFMWPRKSLGIQICLVLTLLLNLGRKGVNVWVLQALGRIIDGLTYGGTWLSIKKRLLAWIVPQACDVVFLVLQSWLSLIVRAYRGKKLDKAVYAKIMTADPSYHSIKSSTSLTTAVDRAKGVDGSFDSLMEHSFDFLFATCVTIPITALMFGQHVMIIMTIRLVVAYLNFRRGIAKSQKANADYIEVDKAHKLSREDTMRGWETAAVFGQIAHQIAENNKSVGKVHAAKFQSYLQRVITWAFGLASGEVGFAVSAWLVCSQIFVGPSTPGSFAVYITYWTQIVTPITSILKSFDEIIDTFQKAAEVAEIMDTIPKERGKRLRFEQGAIKFQNVTLSRGGIVVLDNFNLDIDPKEEVALVGPSGAGKLTILGLLTGHIEPDSGKVLVDGQDVTKIDFDSLSNFMGILQQNPHIYNTTVKENLLIGKRNATMVEIQEACVKARIHDAIERRQGGYENPCGVDGK</sequence>
<comment type="caution">
    <text evidence="7">The sequence shown here is derived from an EMBL/GenBank/DDBJ whole genome shotgun (WGS) entry which is preliminary data.</text>
</comment>
<accession>A0AAD9YEN4</accession>
<dbReference type="InterPro" id="IPR027417">
    <property type="entry name" value="P-loop_NTPase"/>
</dbReference>
<name>A0AAD9YEN4_COLKA</name>
<dbReference type="InterPro" id="IPR039421">
    <property type="entry name" value="Type_1_exporter"/>
</dbReference>
<evidence type="ECO:0000256" key="4">
    <source>
        <dbReference type="ARBA" id="ARBA00023136"/>
    </source>
</evidence>
<keyword evidence="2 5" id="KW-0812">Transmembrane</keyword>
<dbReference type="Gene3D" id="1.20.1560.10">
    <property type="entry name" value="ABC transporter type 1, transmembrane domain"/>
    <property type="match status" value="1"/>
</dbReference>
<dbReference type="PROSITE" id="PS50929">
    <property type="entry name" value="ABC_TM1F"/>
    <property type="match status" value="1"/>
</dbReference>
<dbReference type="InterPro" id="IPR036640">
    <property type="entry name" value="ABC1_TM_sf"/>
</dbReference>
<dbReference type="SUPFAM" id="SSF52540">
    <property type="entry name" value="P-loop containing nucleoside triphosphate hydrolases"/>
    <property type="match status" value="1"/>
</dbReference>
<proteinExistence type="predicted"/>
<dbReference type="Pfam" id="PF00005">
    <property type="entry name" value="ABC_tran"/>
    <property type="match status" value="1"/>
</dbReference>
<comment type="subcellular location">
    <subcellularLocation>
        <location evidence="1">Membrane</location>
        <topology evidence="1">Multi-pass membrane protein</topology>
    </subcellularLocation>
</comment>
<dbReference type="GO" id="GO:0140359">
    <property type="term" value="F:ABC-type transporter activity"/>
    <property type="evidence" value="ECO:0007669"/>
    <property type="project" value="InterPro"/>
</dbReference>
<gene>
    <name evidence="7" type="ORF">CKAH01_16822</name>
</gene>
<dbReference type="GO" id="GO:0016887">
    <property type="term" value="F:ATP hydrolysis activity"/>
    <property type="evidence" value="ECO:0007669"/>
    <property type="project" value="InterPro"/>
</dbReference>
<evidence type="ECO:0000256" key="1">
    <source>
        <dbReference type="ARBA" id="ARBA00004141"/>
    </source>
</evidence>
<dbReference type="Pfam" id="PF00664">
    <property type="entry name" value="ABC_membrane"/>
    <property type="match status" value="1"/>
</dbReference>
<evidence type="ECO:0000259" key="6">
    <source>
        <dbReference type="PROSITE" id="PS50929"/>
    </source>
</evidence>